<name>A0ABQ0AZE1_9FIRM</name>
<dbReference type="RefSeq" id="WP_390470181.1">
    <property type="nucleotide sequence ID" value="NZ_BAABXL010000001.1"/>
</dbReference>
<sequence length="79" mass="9379">MSKRPLKTPESQKDGKIIENADEIPREAKELMKEYRETKQSELLYIKGFRGMSVFVLISLVICYIRNNKTEKQKKDRMQ</sequence>
<keyword evidence="4" id="KW-1185">Reference proteome</keyword>
<keyword evidence="2" id="KW-1133">Transmembrane helix</keyword>
<evidence type="ECO:0000256" key="2">
    <source>
        <dbReference type="SAM" id="Phobius"/>
    </source>
</evidence>
<feature type="compositionally biased region" description="Basic and acidic residues" evidence="1">
    <location>
        <begin position="10"/>
        <end position="20"/>
    </location>
</feature>
<gene>
    <name evidence="3" type="ORF">F130042H8_24690</name>
</gene>
<keyword evidence="2" id="KW-0472">Membrane</keyword>
<evidence type="ECO:0000313" key="3">
    <source>
        <dbReference type="EMBL" id="GAA6269409.1"/>
    </source>
</evidence>
<protein>
    <submittedName>
        <fullName evidence="3">Uncharacterized protein</fullName>
    </submittedName>
</protein>
<organism evidence="3 4">
    <name type="scientific">Enterocloster alcoholdehydrogenati</name>
    <dbReference type="NCBI Taxonomy" id="2547410"/>
    <lineage>
        <taxon>Bacteria</taxon>
        <taxon>Bacillati</taxon>
        <taxon>Bacillota</taxon>
        <taxon>Clostridia</taxon>
        <taxon>Lachnospirales</taxon>
        <taxon>Lachnospiraceae</taxon>
        <taxon>Enterocloster</taxon>
    </lineage>
</organism>
<feature type="transmembrane region" description="Helical" evidence="2">
    <location>
        <begin position="44"/>
        <end position="65"/>
    </location>
</feature>
<comment type="caution">
    <text evidence="3">The sequence shown here is derived from an EMBL/GenBank/DDBJ whole genome shotgun (WGS) entry which is preliminary data.</text>
</comment>
<evidence type="ECO:0000313" key="4">
    <source>
        <dbReference type="Proteomes" id="UP001600894"/>
    </source>
</evidence>
<reference evidence="3 4" key="1">
    <citation type="submission" date="2024-04" db="EMBL/GenBank/DDBJ databases">
        <title>Defined microbial consortia suppress multidrug-resistant proinflammatory Enterobacteriaceae via ecological control.</title>
        <authorList>
            <person name="Furuichi M."/>
            <person name="Kawaguchi T."/>
            <person name="Pust M."/>
            <person name="Yasuma K."/>
            <person name="Plichta D."/>
            <person name="Hasegawa N."/>
            <person name="Ohya T."/>
            <person name="Bhattarai S."/>
            <person name="Sasajima S."/>
            <person name="Aoto Y."/>
            <person name="Tuganbaev T."/>
            <person name="Yaginuma M."/>
            <person name="Ueda M."/>
            <person name="Okahashi N."/>
            <person name="Amafuji K."/>
            <person name="Kiridooshi Y."/>
            <person name="Sugita K."/>
            <person name="Strazar M."/>
            <person name="Skelly A."/>
            <person name="Suda W."/>
            <person name="Hattori M."/>
            <person name="Nakamoto N."/>
            <person name="Caballero S."/>
            <person name="Norman J."/>
            <person name="Olle B."/>
            <person name="Tanoue T."/>
            <person name="Arita M."/>
            <person name="Bucci V."/>
            <person name="Atarashi K."/>
            <person name="Xavier R."/>
            <person name="Honda K."/>
        </authorList>
    </citation>
    <scope>NUCLEOTIDE SEQUENCE [LARGE SCALE GENOMIC DNA]</scope>
    <source>
        <strain evidence="4">f13</strain>
    </source>
</reference>
<proteinExistence type="predicted"/>
<dbReference type="Proteomes" id="UP001600894">
    <property type="component" value="Unassembled WGS sequence"/>
</dbReference>
<keyword evidence="2" id="KW-0812">Transmembrane</keyword>
<dbReference type="EMBL" id="BAABXL010000001">
    <property type="protein sequence ID" value="GAA6269409.1"/>
    <property type="molecule type" value="Genomic_DNA"/>
</dbReference>
<evidence type="ECO:0000256" key="1">
    <source>
        <dbReference type="SAM" id="MobiDB-lite"/>
    </source>
</evidence>
<feature type="region of interest" description="Disordered" evidence="1">
    <location>
        <begin position="1"/>
        <end position="20"/>
    </location>
</feature>
<accession>A0ABQ0AZE1</accession>